<comment type="similarity">
    <text evidence="2">Belongs to the UPF0173 family.</text>
</comment>
<dbReference type="SMART" id="SM00849">
    <property type="entry name" value="Lactamase_B"/>
    <property type="match status" value="1"/>
</dbReference>
<evidence type="ECO:0000313" key="4">
    <source>
        <dbReference type="EMBL" id="SHF01546.1"/>
    </source>
</evidence>
<dbReference type="OrthoDB" id="9789133at2"/>
<protein>
    <recommendedName>
        <fullName evidence="2">UPF0173 metal-dependent hydrolase SAMN02745249_01629</fullName>
    </recommendedName>
</protein>
<dbReference type="EMBL" id="FQUF01000026">
    <property type="protein sequence ID" value="SHF01546.1"/>
    <property type="molecule type" value="Genomic_DNA"/>
</dbReference>
<evidence type="ECO:0000256" key="2">
    <source>
        <dbReference type="HAMAP-Rule" id="MF_00457"/>
    </source>
</evidence>
<reference evidence="4 5" key="1">
    <citation type="submission" date="2016-11" db="EMBL/GenBank/DDBJ databases">
        <authorList>
            <person name="Jaros S."/>
            <person name="Januszkiewicz K."/>
            <person name="Wedrychowicz H."/>
        </authorList>
    </citation>
    <scope>NUCLEOTIDE SEQUENCE [LARGE SCALE GENOMIC DNA]</scope>
    <source>
        <strain evidence="4 5">DSM 15692</strain>
    </source>
</reference>
<dbReference type="CDD" id="cd06262">
    <property type="entry name" value="metallo-hydrolase-like_MBL-fold"/>
    <property type="match status" value="1"/>
</dbReference>
<dbReference type="RefSeq" id="WP_073298360.1">
    <property type="nucleotide sequence ID" value="NZ_FQUF01000026.1"/>
</dbReference>
<dbReference type="STRING" id="1121025.SAMN02745249_01629"/>
<dbReference type="Gene3D" id="3.60.15.10">
    <property type="entry name" value="Ribonuclease Z/Hydroxyacylglutathione hydrolase-like"/>
    <property type="match status" value="1"/>
</dbReference>
<organism evidence="4 5">
    <name type="scientific">Atopostipes suicloacalis DSM 15692</name>
    <dbReference type="NCBI Taxonomy" id="1121025"/>
    <lineage>
        <taxon>Bacteria</taxon>
        <taxon>Bacillati</taxon>
        <taxon>Bacillota</taxon>
        <taxon>Bacilli</taxon>
        <taxon>Lactobacillales</taxon>
        <taxon>Carnobacteriaceae</taxon>
        <taxon>Atopostipes</taxon>
    </lineage>
</organism>
<keyword evidence="5" id="KW-1185">Reference proteome</keyword>
<dbReference type="InterPro" id="IPR036866">
    <property type="entry name" value="RibonucZ/Hydroxyglut_hydro"/>
</dbReference>
<evidence type="ECO:0000313" key="5">
    <source>
        <dbReference type="Proteomes" id="UP000184128"/>
    </source>
</evidence>
<dbReference type="NCBIfam" id="NF001911">
    <property type="entry name" value="PRK00685.1"/>
    <property type="match status" value="1"/>
</dbReference>
<dbReference type="InterPro" id="IPR050114">
    <property type="entry name" value="UPF0173_UPF0282_UlaG_hydrolase"/>
</dbReference>
<dbReference type="HAMAP" id="MF_00457">
    <property type="entry name" value="UPF0173"/>
    <property type="match status" value="1"/>
</dbReference>
<sequence>MKATFHGHAVVSLETEDGTKLLFDPFIDGNDACDLDVNTVEADYILVTHAHSDHLGDTIEIAQRTKAKIITTVEVADYLSSFDLETHGMQPGGAHTFDFGEVKFTPAIHGSSIEIDGKPHTLGLASGILVTADAKTVYHVGDTALYSDMKLIGDLLDIDLAFIPIGDNFTMGPEDASLAAKWLRAKKIVPIHYNTFPLIEQNPDDYIKMLHEDIGFIPEIGKPFDV</sequence>
<proteinExistence type="inferred from homology"/>
<dbReference type="Pfam" id="PF12706">
    <property type="entry name" value="Lactamase_B_2"/>
    <property type="match status" value="1"/>
</dbReference>
<dbReference type="PANTHER" id="PTHR43546">
    <property type="entry name" value="UPF0173 METAL-DEPENDENT HYDROLASE MJ1163-RELATED"/>
    <property type="match status" value="1"/>
</dbReference>
<accession>A0A1M4Y7G3</accession>
<feature type="domain" description="Metallo-beta-lactamase" evidence="3">
    <location>
        <begin position="7"/>
        <end position="192"/>
    </location>
</feature>
<evidence type="ECO:0000256" key="1">
    <source>
        <dbReference type="ARBA" id="ARBA00022801"/>
    </source>
</evidence>
<dbReference type="GO" id="GO:0016787">
    <property type="term" value="F:hydrolase activity"/>
    <property type="evidence" value="ECO:0007669"/>
    <property type="project" value="UniProtKB-UniRule"/>
</dbReference>
<name>A0A1M4Y7G3_9LACT</name>
<dbReference type="InterPro" id="IPR022877">
    <property type="entry name" value="UPF0173"/>
</dbReference>
<dbReference type="PANTHER" id="PTHR43546:SF3">
    <property type="entry name" value="UPF0173 METAL-DEPENDENT HYDROLASE MJ1163"/>
    <property type="match status" value="1"/>
</dbReference>
<gene>
    <name evidence="4" type="ORF">SAMN02745249_01629</name>
</gene>
<evidence type="ECO:0000259" key="3">
    <source>
        <dbReference type="SMART" id="SM00849"/>
    </source>
</evidence>
<dbReference type="Proteomes" id="UP000184128">
    <property type="component" value="Unassembled WGS sequence"/>
</dbReference>
<dbReference type="InterPro" id="IPR001279">
    <property type="entry name" value="Metallo-B-lactamas"/>
</dbReference>
<keyword evidence="1 2" id="KW-0378">Hydrolase</keyword>
<dbReference type="AlphaFoldDB" id="A0A1M4Y7G3"/>
<dbReference type="SUPFAM" id="SSF56281">
    <property type="entry name" value="Metallo-hydrolase/oxidoreductase"/>
    <property type="match status" value="1"/>
</dbReference>